<dbReference type="RefSeq" id="WP_197647411.1">
    <property type="nucleotide sequence ID" value="NZ_JAEACP010000028.1"/>
</dbReference>
<evidence type="ECO:0000313" key="1">
    <source>
        <dbReference type="EMBL" id="MFC3086707.1"/>
    </source>
</evidence>
<evidence type="ECO:0008006" key="3">
    <source>
        <dbReference type="Google" id="ProtNLM"/>
    </source>
</evidence>
<protein>
    <recommendedName>
        <fullName evidence="3">Apea-like HEPN domain-containing protein</fullName>
    </recommendedName>
</protein>
<dbReference type="Proteomes" id="UP001595445">
    <property type="component" value="Unassembled WGS sequence"/>
</dbReference>
<name>A0ABV7DUC2_9RHOB</name>
<comment type="caution">
    <text evidence="1">The sequence shown here is derived from an EMBL/GenBank/DDBJ whole genome shotgun (WGS) entry which is preliminary data.</text>
</comment>
<sequence length="342" mass="38510">MSVSVPEIWALPAPGQFLAEAEAAALRGGAVLALDASTPRGLAAELSRRFQSSHSAHRLQPQSGIPPLPALADLVGCEGGLGVLVAAADQVVIVEGDDLPFADLEAWKIFLHRFGRERAQVGNGLAILFLGPAGFGAEGLGRIEWTGRMRRLDAMIWAEFHVPSGRSGLFQDLAVNLAAELCGWRLDLIADLVTQREEDILSPLGWLRRNADRRQDFEVNYGTRGFYCPVHLLFSGQMKEIELRIWRAQLSALFPWIEEHRLRIIDRYRKFLRIDDHLRKLQVNDVENIELGALRFQLRPYLPRNELEHIEALASMRNDLAHRKPVDPQKFRRALEISDTLR</sequence>
<reference evidence="2" key="1">
    <citation type="journal article" date="2019" name="Int. J. Syst. Evol. Microbiol.">
        <title>The Global Catalogue of Microorganisms (GCM) 10K type strain sequencing project: providing services to taxonomists for standard genome sequencing and annotation.</title>
        <authorList>
            <consortium name="The Broad Institute Genomics Platform"/>
            <consortium name="The Broad Institute Genome Sequencing Center for Infectious Disease"/>
            <person name="Wu L."/>
            <person name="Ma J."/>
        </authorList>
    </citation>
    <scope>NUCLEOTIDE SEQUENCE [LARGE SCALE GENOMIC DNA]</scope>
    <source>
        <strain evidence="2">KCTC 62102</strain>
    </source>
</reference>
<dbReference type="EMBL" id="JBHRSM010000020">
    <property type="protein sequence ID" value="MFC3086707.1"/>
    <property type="molecule type" value="Genomic_DNA"/>
</dbReference>
<gene>
    <name evidence="1" type="ORF">ACFOD6_11695</name>
</gene>
<keyword evidence="2" id="KW-1185">Reference proteome</keyword>
<evidence type="ECO:0000313" key="2">
    <source>
        <dbReference type="Proteomes" id="UP001595445"/>
    </source>
</evidence>
<accession>A0ABV7DUC2</accession>
<organism evidence="1 2">
    <name type="scientific">Tabrizicola soli</name>
    <dbReference type="NCBI Taxonomy" id="2185115"/>
    <lineage>
        <taxon>Bacteria</taxon>
        <taxon>Pseudomonadati</taxon>
        <taxon>Pseudomonadota</taxon>
        <taxon>Alphaproteobacteria</taxon>
        <taxon>Rhodobacterales</taxon>
        <taxon>Paracoccaceae</taxon>
        <taxon>Tabrizicola</taxon>
    </lineage>
</organism>
<proteinExistence type="predicted"/>